<proteinExistence type="predicted"/>
<keyword evidence="2" id="KW-1185">Reference proteome</keyword>
<gene>
    <name evidence="1" type="ORF">CR513_21668</name>
</gene>
<dbReference type="Proteomes" id="UP000257109">
    <property type="component" value="Unassembled WGS sequence"/>
</dbReference>
<organism evidence="1 2">
    <name type="scientific">Mucuna pruriens</name>
    <name type="common">Velvet bean</name>
    <name type="synonym">Dolichos pruriens</name>
    <dbReference type="NCBI Taxonomy" id="157652"/>
    <lineage>
        <taxon>Eukaryota</taxon>
        <taxon>Viridiplantae</taxon>
        <taxon>Streptophyta</taxon>
        <taxon>Embryophyta</taxon>
        <taxon>Tracheophyta</taxon>
        <taxon>Spermatophyta</taxon>
        <taxon>Magnoliopsida</taxon>
        <taxon>eudicotyledons</taxon>
        <taxon>Gunneridae</taxon>
        <taxon>Pentapetalae</taxon>
        <taxon>rosids</taxon>
        <taxon>fabids</taxon>
        <taxon>Fabales</taxon>
        <taxon>Fabaceae</taxon>
        <taxon>Papilionoideae</taxon>
        <taxon>50 kb inversion clade</taxon>
        <taxon>NPAAA clade</taxon>
        <taxon>indigoferoid/millettioid clade</taxon>
        <taxon>Phaseoleae</taxon>
        <taxon>Mucuna</taxon>
    </lineage>
</organism>
<name>A0A371GYZ7_MUCPR</name>
<accession>A0A371GYZ7</accession>
<evidence type="ECO:0000313" key="2">
    <source>
        <dbReference type="Proteomes" id="UP000257109"/>
    </source>
</evidence>
<evidence type="ECO:0000313" key="1">
    <source>
        <dbReference type="EMBL" id="RDX95755.1"/>
    </source>
</evidence>
<reference evidence="1" key="1">
    <citation type="submission" date="2018-05" db="EMBL/GenBank/DDBJ databases">
        <title>Draft genome of Mucuna pruriens seed.</title>
        <authorList>
            <person name="Nnadi N.E."/>
            <person name="Vos R."/>
            <person name="Hasami M.H."/>
            <person name="Devisetty U.K."/>
            <person name="Aguiy J.C."/>
        </authorList>
    </citation>
    <scope>NUCLEOTIDE SEQUENCE [LARGE SCALE GENOMIC DNA]</scope>
    <source>
        <strain evidence="1">JCA_2017</strain>
    </source>
</reference>
<feature type="non-terminal residue" evidence="1">
    <location>
        <position position="1"/>
    </location>
</feature>
<dbReference type="EMBL" id="QJKJ01004051">
    <property type="protein sequence ID" value="RDX95755.1"/>
    <property type="molecule type" value="Genomic_DNA"/>
</dbReference>
<protein>
    <submittedName>
        <fullName evidence="1">Uncharacterized protein</fullName>
    </submittedName>
</protein>
<dbReference type="AlphaFoldDB" id="A0A371GYZ7"/>
<dbReference type="OrthoDB" id="1928766at2759"/>
<dbReference type="Gene3D" id="3.10.10.10">
    <property type="entry name" value="HIV Type 1 Reverse Transcriptase, subunit A, domain 1"/>
    <property type="match status" value="1"/>
</dbReference>
<comment type="caution">
    <text evidence="1">The sequence shown here is derived from an EMBL/GenBank/DDBJ whole genome shotgun (WGS) entry which is preliminary data.</text>
</comment>
<sequence length="142" mass="16003">MGTGSTTKVVKIRFTVVNAPMSYNVILGKPALNRLRAIEDTRPRLDEDLKEVQTKIGASMDPQIEGALVRVLCENWDTFAWTPANMLGIDMDFLCHNLSISPSICPASQKKRRLAGEKKRVVKDEIARLLQARFIREVMYPS</sequence>